<proteinExistence type="predicted"/>
<name>A0A1I7YQA4_9BILA</name>
<dbReference type="Proteomes" id="UP000095287">
    <property type="component" value="Unplaced"/>
</dbReference>
<reference evidence="2" key="1">
    <citation type="submission" date="2016-11" db="UniProtKB">
        <authorList>
            <consortium name="WormBaseParasite"/>
        </authorList>
    </citation>
    <scope>IDENTIFICATION</scope>
</reference>
<dbReference type="WBParaSite" id="L893_g18642.t1">
    <property type="protein sequence ID" value="L893_g18642.t1"/>
    <property type="gene ID" value="L893_g18642"/>
</dbReference>
<evidence type="ECO:0000313" key="2">
    <source>
        <dbReference type="WBParaSite" id="L893_g18642.t1"/>
    </source>
</evidence>
<dbReference type="AlphaFoldDB" id="A0A1I7YQA4"/>
<organism evidence="1 2">
    <name type="scientific">Steinernema glaseri</name>
    <dbReference type="NCBI Taxonomy" id="37863"/>
    <lineage>
        <taxon>Eukaryota</taxon>
        <taxon>Metazoa</taxon>
        <taxon>Ecdysozoa</taxon>
        <taxon>Nematoda</taxon>
        <taxon>Chromadorea</taxon>
        <taxon>Rhabditida</taxon>
        <taxon>Tylenchina</taxon>
        <taxon>Panagrolaimomorpha</taxon>
        <taxon>Strongyloidoidea</taxon>
        <taxon>Steinernematidae</taxon>
        <taxon>Steinernema</taxon>
    </lineage>
</organism>
<keyword evidence="1" id="KW-1185">Reference proteome</keyword>
<accession>A0A1I7YQA4</accession>
<evidence type="ECO:0000313" key="1">
    <source>
        <dbReference type="Proteomes" id="UP000095287"/>
    </source>
</evidence>
<protein>
    <submittedName>
        <fullName evidence="2">Mediator of RNA polymerase II transcription subunit 13</fullName>
    </submittedName>
</protein>
<sequence length="489" mass="55928">MVLPLSAARIRSHRAKKSISGGRARNVQIHCVVYGLPKKVEILLSAGRWIISQEEENEKLRLLICHDAPENKCDLLYCHNEIIQMIASGMTDGRSLLWAQKRETIYLAKCLAPPTRYSDLTALPIGSHSHMHNSIDCSELVNREVTQLISHKVLQQSRAMDTVPVCFIESALRSFQTIETPPYAIAVPPGEQQKLGGLWGLLSRENWKEGGDLDVMYAPNGQNQWRFYYRLVGFSHIQTRTLSREVAKEISKSIRSVNFSVSNGNRPLQHWTLITLNDEEEILRLLIRLDAPTKKLEFPNCISIQFHVYSRLVSNYSYFLKTFTSVIQRNSCRPSQRPFFAHFVKDMTCTGKLHSLHVKVPPPAPTYTGLVVDYFFSESCRRLTVEVCAAEVLYQVINRWKKLNPRLLTPYKIINTKFVCVTNPYALPNVQIIRMSAIEVEILEIIERNVAGAERSQITSLYRIDHPVHPSDKIYVIFFGIFGRALLFT</sequence>